<dbReference type="OrthoDB" id="165382at2759"/>
<comment type="subcellular location">
    <subcellularLocation>
        <location evidence="1">Membrane</location>
        <topology evidence="1">Multi-pass membrane protein</topology>
    </subcellularLocation>
</comment>
<feature type="transmembrane region" description="Helical" evidence="6">
    <location>
        <begin position="351"/>
        <end position="369"/>
    </location>
</feature>
<feature type="region of interest" description="Disordered" evidence="5">
    <location>
        <begin position="475"/>
        <end position="573"/>
    </location>
</feature>
<feature type="compositionally biased region" description="Polar residues" evidence="5">
    <location>
        <begin position="501"/>
        <end position="519"/>
    </location>
</feature>
<feature type="compositionally biased region" description="Basic and acidic residues" evidence="5">
    <location>
        <begin position="482"/>
        <end position="494"/>
    </location>
</feature>
<evidence type="ECO:0000313" key="7">
    <source>
        <dbReference type="EMBL" id="KIM68691.1"/>
    </source>
</evidence>
<dbReference type="GO" id="GO:0015095">
    <property type="term" value="F:magnesium ion transmembrane transporter activity"/>
    <property type="evidence" value="ECO:0007669"/>
    <property type="project" value="InterPro"/>
</dbReference>
<feature type="transmembrane region" description="Helical" evidence="6">
    <location>
        <begin position="256"/>
        <end position="276"/>
    </location>
</feature>
<feature type="region of interest" description="Disordered" evidence="5">
    <location>
        <begin position="63"/>
        <end position="103"/>
    </location>
</feature>
<evidence type="ECO:0000256" key="4">
    <source>
        <dbReference type="ARBA" id="ARBA00023136"/>
    </source>
</evidence>
<dbReference type="Pfam" id="PF05653">
    <property type="entry name" value="Mg_trans_NIPA"/>
    <property type="match status" value="1"/>
</dbReference>
<dbReference type="SUPFAM" id="SSF103481">
    <property type="entry name" value="Multidrug resistance efflux transporter EmrE"/>
    <property type="match status" value="1"/>
</dbReference>
<keyword evidence="4 6" id="KW-0472">Membrane</keyword>
<feature type="transmembrane region" description="Helical" evidence="6">
    <location>
        <begin position="230"/>
        <end position="250"/>
    </location>
</feature>
<dbReference type="STRING" id="1036808.A0A0C3ELC5"/>
<protein>
    <submittedName>
        <fullName evidence="7">Uncharacterized protein</fullName>
    </submittedName>
</protein>
<evidence type="ECO:0000256" key="3">
    <source>
        <dbReference type="ARBA" id="ARBA00022989"/>
    </source>
</evidence>
<accession>A0A0C3ELC5</accession>
<feature type="region of interest" description="Disordered" evidence="5">
    <location>
        <begin position="189"/>
        <end position="220"/>
    </location>
</feature>
<feature type="transmembrane region" description="Helical" evidence="6">
    <location>
        <begin position="420"/>
        <end position="441"/>
    </location>
</feature>
<keyword evidence="8" id="KW-1185">Reference proteome</keyword>
<proteinExistence type="predicted"/>
<feature type="transmembrane region" description="Helical" evidence="6">
    <location>
        <begin position="447"/>
        <end position="469"/>
    </location>
</feature>
<feature type="region of interest" description="Disordered" evidence="5">
    <location>
        <begin position="117"/>
        <end position="165"/>
    </location>
</feature>
<dbReference type="GO" id="GO:0016020">
    <property type="term" value="C:membrane"/>
    <property type="evidence" value="ECO:0007669"/>
    <property type="project" value="UniProtKB-SubCell"/>
</dbReference>
<dbReference type="EMBL" id="KN822008">
    <property type="protein sequence ID" value="KIM68691.1"/>
    <property type="molecule type" value="Genomic_DNA"/>
</dbReference>
<dbReference type="PANTHER" id="PTHR12570">
    <property type="match status" value="1"/>
</dbReference>
<evidence type="ECO:0000256" key="2">
    <source>
        <dbReference type="ARBA" id="ARBA00022692"/>
    </source>
</evidence>
<evidence type="ECO:0000256" key="5">
    <source>
        <dbReference type="SAM" id="MobiDB-lite"/>
    </source>
</evidence>
<feature type="transmembrane region" description="Helical" evidence="6">
    <location>
        <begin position="324"/>
        <end position="342"/>
    </location>
</feature>
<reference evidence="7 8" key="1">
    <citation type="submission" date="2014-04" db="EMBL/GenBank/DDBJ databases">
        <authorList>
            <consortium name="DOE Joint Genome Institute"/>
            <person name="Kuo A."/>
            <person name="Kohler A."/>
            <person name="Nagy L.G."/>
            <person name="Floudas D."/>
            <person name="Copeland A."/>
            <person name="Barry K.W."/>
            <person name="Cichocki N."/>
            <person name="Veneault-Fourrey C."/>
            <person name="LaButti K."/>
            <person name="Lindquist E.A."/>
            <person name="Lipzen A."/>
            <person name="Lundell T."/>
            <person name="Morin E."/>
            <person name="Murat C."/>
            <person name="Sun H."/>
            <person name="Tunlid A."/>
            <person name="Henrissat B."/>
            <person name="Grigoriev I.V."/>
            <person name="Hibbett D.S."/>
            <person name="Martin F."/>
            <person name="Nordberg H.P."/>
            <person name="Cantor M.N."/>
            <person name="Hua S.X."/>
        </authorList>
    </citation>
    <scope>NUCLEOTIDE SEQUENCE [LARGE SCALE GENOMIC DNA]</scope>
    <source>
        <strain evidence="7 8">Foug A</strain>
    </source>
</reference>
<gene>
    <name evidence="7" type="ORF">SCLCIDRAFT_1208890</name>
</gene>
<evidence type="ECO:0000256" key="6">
    <source>
        <dbReference type="SAM" id="Phobius"/>
    </source>
</evidence>
<name>A0A0C3ELC5_9AGAM</name>
<dbReference type="AlphaFoldDB" id="A0A0C3ELC5"/>
<dbReference type="Proteomes" id="UP000053989">
    <property type="component" value="Unassembled WGS sequence"/>
</dbReference>
<organism evidence="7 8">
    <name type="scientific">Scleroderma citrinum Foug A</name>
    <dbReference type="NCBI Taxonomy" id="1036808"/>
    <lineage>
        <taxon>Eukaryota</taxon>
        <taxon>Fungi</taxon>
        <taxon>Dikarya</taxon>
        <taxon>Basidiomycota</taxon>
        <taxon>Agaricomycotina</taxon>
        <taxon>Agaricomycetes</taxon>
        <taxon>Agaricomycetidae</taxon>
        <taxon>Boletales</taxon>
        <taxon>Sclerodermatineae</taxon>
        <taxon>Sclerodermataceae</taxon>
        <taxon>Scleroderma</taxon>
    </lineage>
</organism>
<reference evidence="8" key="2">
    <citation type="submission" date="2015-01" db="EMBL/GenBank/DDBJ databases">
        <title>Evolutionary Origins and Diversification of the Mycorrhizal Mutualists.</title>
        <authorList>
            <consortium name="DOE Joint Genome Institute"/>
            <consortium name="Mycorrhizal Genomics Consortium"/>
            <person name="Kohler A."/>
            <person name="Kuo A."/>
            <person name="Nagy L.G."/>
            <person name="Floudas D."/>
            <person name="Copeland A."/>
            <person name="Barry K.W."/>
            <person name="Cichocki N."/>
            <person name="Veneault-Fourrey C."/>
            <person name="LaButti K."/>
            <person name="Lindquist E.A."/>
            <person name="Lipzen A."/>
            <person name="Lundell T."/>
            <person name="Morin E."/>
            <person name="Murat C."/>
            <person name="Riley R."/>
            <person name="Ohm R."/>
            <person name="Sun H."/>
            <person name="Tunlid A."/>
            <person name="Henrissat B."/>
            <person name="Grigoriev I.V."/>
            <person name="Hibbett D.S."/>
            <person name="Martin F."/>
        </authorList>
    </citation>
    <scope>NUCLEOTIDE SEQUENCE [LARGE SCALE GENOMIC DNA]</scope>
    <source>
        <strain evidence="8">Foug A</strain>
    </source>
</reference>
<dbReference type="InterPro" id="IPR008521">
    <property type="entry name" value="Mg_trans_NIPA"/>
</dbReference>
<feature type="transmembrane region" description="Helical" evidence="6">
    <location>
        <begin position="285"/>
        <end position="304"/>
    </location>
</feature>
<dbReference type="InParanoid" id="A0A0C3ELC5"/>
<sequence length="573" mass="61906">MIPFTGTFIKGNISNHMMTIDDPSIHLPHLTLQTLVGIGVAIMGNILISLALNLQKLAHRRLDRERDKVKSEREREARVSAHNGNCGHRSTRDPGAPLNGAGSHQVVPEVLPLESQPLIHPRSNSFPPPSSYGSRNSDVFLAGDDTRSGVSTNTGRSRRRQRRTTFASRLVPLRLNFGISSRDPVRENPLVLDGGMVPEDQSGRNRPRKKTTYLPPSEERSEGDYLRSKLWWLGFVLMNVGETGNFISYAFAPASIVAPLGTFALVANCFFAPLMLKERFRSRDLLGILLAVIGASTVVLSSPSSDRVPPLTADALVEAITQRSFVIFSIVYAASAIILGGLSEGRIGRQIVLVDVGLCAIFGGFTVLATKATSTLLTKEWGNMFTEWITYPVLAVLFLTGVLQIRYLNRALKRFDSKTVIPTQFVLFTLSAVVGSAVLYGDFRRATFHQMVTFLYGCAATFVGVYVIAWGSNSSEGETDGNTERGSGENDELRSAPGSEGSATVGSVRSRTSIVTSPKASGEVPVLRNKASTMSGVGYSPLQQVLVHTPPRDSRVNGEAGGGGSVSGNGRSR</sequence>
<feature type="compositionally biased region" description="Basic and acidic residues" evidence="5">
    <location>
        <begin position="63"/>
        <end position="79"/>
    </location>
</feature>
<evidence type="ECO:0000313" key="8">
    <source>
        <dbReference type="Proteomes" id="UP000053989"/>
    </source>
</evidence>
<feature type="transmembrane region" description="Helical" evidence="6">
    <location>
        <begin position="32"/>
        <end position="54"/>
    </location>
</feature>
<dbReference type="InterPro" id="IPR037185">
    <property type="entry name" value="EmrE-like"/>
</dbReference>
<keyword evidence="2 6" id="KW-0812">Transmembrane</keyword>
<keyword evidence="3 6" id="KW-1133">Transmembrane helix</keyword>
<evidence type="ECO:0000256" key="1">
    <source>
        <dbReference type="ARBA" id="ARBA00004141"/>
    </source>
</evidence>
<dbReference type="HOGENOM" id="CLU_012349_2_2_1"/>
<dbReference type="PANTHER" id="PTHR12570:SF65">
    <property type="entry name" value="MAGNESIUM TRANSPORTER NIPA9-RELATED"/>
    <property type="match status" value="1"/>
</dbReference>
<feature type="transmembrane region" description="Helical" evidence="6">
    <location>
        <begin position="389"/>
        <end position="408"/>
    </location>
</feature>